<gene>
    <name evidence="4" type="ORF">PUV54_00310</name>
</gene>
<sequence length="142" mass="15842">MTGAASANDTGKCSAQVSQRIDQWLWRARFFKTRTLASKFVNDGNVRLTRNDNTTRIDKSSANIRAGDTLVFTRNDRLRIIVILECASRRGPASEAQALYDDKSPPPPTKPARPVAPFEREKGAGRPTKKDRRALTALKTRD</sequence>
<dbReference type="InterPro" id="IPR036986">
    <property type="entry name" value="S4_RNA-bd_sf"/>
</dbReference>
<dbReference type="RefSeq" id="WP_274493522.1">
    <property type="nucleotide sequence ID" value="NZ_CP118166.1"/>
</dbReference>
<dbReference type="PROSITE" id="PS50889">
    <property type="entry name" value="S4"/>
    <property type="match status" value="1"/>
</dbReference>
<dbReference type="Pfam" id="PF01479">
    <property type="entry name" value="S4"/>
    <property type="match status" value="1"/>
</dbReference>
<evidence type="ECO:0000313" key="4">
    <source>
        <dbReference type="EMBL" id="WDI31635.1"/>
    </source>
</evidence>
<accession>A0AAE9ZJE9</accession>
<evidence type="ECO:0000259" key="3">
    <source>
        <dbReference type="Pfam" id="PF01479"/>
    </source>
</evidence>
<feature type="region of interest" description="Disordered" evidence="2">
    <location>
        <begin position="91"/>
        <end position="142"/>
    </location>
</feature>
<dbReference type="KEGG" id="hfl:PUV54_00310"/>
<organism evidence="4 5">
    <name type="scientific">Hyphococcus flavus</name>
    <dbReference type="NCBI Taxonomy" id="1866326"/>
    <lineage>
        <taxon>Bacteria</taxon>
        <taxon>Pseudomonadati</taxon>
        <taxon>Pseudomonadota</taxon>
        <taxon>Alphaproteobacteria</taxon>
        <taxon>Parvularculales</taxon>
        <taxon>Parvularculaceae</taxon>
        <taxon>Hyphococcus</taxon>
    </lineage>
</organism>
<keyword evidence="1" id="KW-0694">RNA-binding</keyword>
<dbReference type="EMBL" id="CP118166">
    <property type="protein sequence ID" value="WDI31635.1"/>
    <property type="molecule type" value="Genomic_DNA"/>
</dbReference>
<protein>
    <submittedName>
        <fullName evidence="4">RNA-binding S4 domain-containing protein</fullName>
    </submittedName>
</protein>
<evidence type="ECO:0000256" key="2">
    <source>
        <dbReference type="SAM" id="MobiDB-lite"/>
    </source>
</evidence>
<dbReference type="AlphaFoldDB" id="A0AAE9ZJE9"/>
<dbReference type="SUPFAM" id="SSF55174">
    <property type="entry name" value="Alpha-L RNA-binding motif"/>
    <property type="match status" value="1"/>
</dbReference>
<feature type="domain" description="RNA-binding S4" evidence="3">
    <location>
        <begin position="19"/>
        <end position="68"/>
    </location>
</feature>
<evidence type="ECO:0000256" key="1">
    <source>
        <dbReference type="PROSITE-ProRule" id="PRU00182"/>
    </source>
</evidence>
<proteinExistence type="predicted"/>
<keyword evidence="5" id="KW-1185">Reference proteome</keyword>
<reference evidence="4" key="1">
    <citation type="submission" date="2023-02" db="EMBL/GenBank/DDBJ databases">
        <title>Genome sequence of Hyphococcus flavus.</title>
        <authorList>
            <person name="Rong J.-C."/>
            <person name="Zhao Q."/>
            <person name="Yi M."/>
            <person name="Wu J.-Y."/>
        </authorList>
    </citation>
    <scope>NUCLEOTIDE SEQUENCE</scope>
    <source>
        <strain evidence="4">MCCC 1K03223</strain>
    </source>
</reference>
<dbReference type="Proteomes" id="UP001214043">
    <property type="component" value="Chromosome"/>
</dbReference>
<name>A0AAE9ZJE9_9PROT</name>
<dbReference type="Gene3D" id="3.10.290.10">
    <property type="entry name" value="RNA-binding S4 domain"/>
    <property type="match status" value="1"/>
</dbReference>
<dbReference type="InterPro" id="IPR002942">
    <property type="entry name" value="S4_RNA-bd"/>
</dbReference>
<dbReference type="GO" id="GO:0003723">
    <property type="term" value="F:RNA binding"/>
    <property type="evidence" value="ECO:0007669"/>
    <property type="project" value="UniProtKB-KW"/>
</dbReference>
<evidence type="ECO:0000313" key="5">
    <source>
        <dbReference type="Proteomes" id="UP001214043"/>
    </source>
</evidence>